<keyword evidence="6" id="KW-0067">ATP-binding</keyword>
<evidence type="ECO:0000256" key="2">
    <source>
        <dbReference type="ARBA" id="ARBA00011903"/>
    </source>
</evidence>
<evidence type="ECO:0000313" key="10">
    <source>
        <dbReference type="EMBL" id="MBM7573514.1"/>
    </source>
</evidence>
<dbReference type="InterPro" id="IPR050445">
    <property type="entry name" value="Bact_polysacc_biosynth/exp"/>
</dbReference>
<dbReference type="EC" id="2.7.10.2" evidence="2"/>
<keyword evidence="3" id="KW-0808">Transferase</keyword>
<evidence type="ECO:0000256" key="8">
    <source>
        <dbReference type="ARBA" id="ARBA00051245"/>
    </source>
</evidence>
<proteinExistence type="inferred from homology"/>
<keyword evidence="5" id="KW-0418">Kinase</keyword>
<protein>
    <recommendedName>
        <fullName evidence="2">non-specific protein-tyrosine kinase</fullName>
        <ecNumber evidence="2">2.7.10.2</ecNumber>
    </recommendedName>
</protein>
<dbReference type="PANTHER" id="PTHR32309:SF13">
    <property type="entry name" value="FERRIC ENTEROBACTIN TRANSPORT PROTEIN FEPE"/>
    <property type="match status" value="1"/>
</dbReference>
<evidence type="ECO:0000259" key="9">
    <source>
        <dbReference type="Pfam" id="PF13614"/>
    </source>
</evidence>
<evidence type="ECO:0000256" key="1">
    <source>
        <dbReference type="ARBA" id="ARBA00007316"/>
    </source>
</evidence>
<dbReference type="Pfam" id="PF13614">
    <property type="entry name" value="AAA_31"/>
    <property type="match status" value="1"/>
</dbReference>
<dbReference type="SUPFAM" id="SSF52540">
    <property type="entry name" value="P-loop containing nucleoside triphosphate hydrolases"/>
    <property type="match status" value="1"/>
</dbReference>
<evidence type="ECO:0000256" key="3">
    <source>
        <dbReference type="ARBA" id="ARBA00022679"/>
    </source>
</evidence>
<comment type="caution">
    <text evidence="10">The sequence shown here is derived from an EMBL/GenBank/DDBJ whole genome shotgun (WGS) entry which is preliminary data.</text>
</comment>
<dbReference type="RefSeq" id="WP_204502152.1">
    <property type="nucleotide sequence ID" value="NZ_JAFBDR010000035.1"/>
</dbReference>
<dbReference type="InterPro" id="IPR025669">
    <property type="entry name" value="AAA_dom"/>
</dbReference>
<dbReference type="InterPro" id="IPR005702">
    <property type="entry name" value="Wzc-like_C"/>
</dbReference>
<dbReference type="NCBIfam" id="TIGR01007">
    <property type="entry name" value="eps_fam"/>
    <property type="match status" value="1"/>
</dbReference>
<evidence type="ECO:0000256" key="6">
    <source>
        <dbReference type="ARBA" id="ARBA00022840"/>
    </source>
</evidence>
<dbReference type="Gene3D" id="3.40.50.300">
    <property type="entry name" value="P-loop containing nucleotide triphosphate hydrolases"/>
    <property type="match status" value="1"/>
</dbReference>
<dbReference type="InterPro" id="IPR027417">
    <property type="entry name" value="P-loop_NTPase"/>
</dbReference>
<accession>A0ABS2N5Z9</accession>
<keyword evidence="7" id="KW-0829">Tyrosine-protein kinase</keyword>
<dbReference type="CDD" id="cd05387">
    <property type="entry name" value="BY-kinase"/>
    <property type="match status" value="1"/>
</dbReference>
<feature type="domain" description="AAA" evidence="9">
    <location>
        <begin position="45"/>
        <end position="173"/>
    </location>
</feature>
<comment type="catalytic activity">
    <reaction evidence="8">
        <text>L-tyrosyl-[protein] + ATP = O-phospho-L-tyrosyl-[protein] + ADP + H(+)</text>
        <dbReference type="Rhea" id="RHEA:10596"/>
        <dbReference type="Rhea" id="RHEA-COMP:10136"/>
        <dbReference type="Rhea" id="RHEA-COMP:20101"/>
        <dbReference type="ChEBI" id="CHEBI:15378"/>
        <dbReference type="ChEBI" id="CHEBI:30616"/>
        <dbReference type="ChEBI" id="CHEBI:46858"/>
        <dbReference type="ChEBI" id="CHEBI:61978"/>
        <dbReference type="ChEBI" id="CHEBI:456216"/>
        <dbReference type="EC" id="2.7.10.2"/>
    </reaction>
</comment>
<evidence type="ECO:0000256" key="7">
    <source>
        <dbReference type="ARBA" id="ARBA00023137"/>
    </source>
</evidence>
<name>A0ABS2N5Z9_9BACI</name>
<keyword evidence="4" id="KW-0547">Nucleotide-binding</keyword>
<comment type="similarity">
    <text evidence="1">Belongs to the CpsD/CapB family.</text>
</comment>
<sequence length="230" mass="25555">MLKRKQSSDGITTLIARSNPKSVIAEQYRTIRTNIQFASIDRNTKTIMVTSPGPGEGKTMTAANLAVVFAQQGKKVLIVDADMRKPALHLRFRKTNEQGLSNILAGNQTLQESVYETGMNQLDLLTCGPIPPNPSELLGSKAMEEFIEEAKENYDLVIFDTSPVLAVSDAQVLGGFCEGTILVLRSKFTEYRATQKTIDLLKSVNTKLLGTILNDREKKNSNFYYYAKKK</sequence>
<evidence type="ECO:0000256" key="5">
    <source>
        <dbReference type="ARBA" id="ARBA00022777"/>
    </source>
</evidence>
<dbReference type="Proteomes" id="UP001296943">
    <property type="component" value="Unassembled WGS sequence"/>
</dbReference>
<dbReference type="PANTHER" id="PTHR32309">
    <property type="entry name" value="TYROSINE-PROTEIN KINASE"/>
    <property type="match status" value="1"/>
</dbReference>
<dbReference type="EMBL" id="JAFBDR010000035">
    <property type="protein sequence ID" value="MBM7573514.1"/>
    <property type="molecule type" value="Genomic_DNA"/>
</dbReference>
<reference evidence="10 11" key="1">
    <citation type="submission" date="2021-01" db="EMBL/GenBank/DDBJ databases">
        <title>Genomic Encyclopedia of Type Strains, Phase IV (KMG-IV): sequencing the most valuable type-strain genomes for metagenomic binning, comparative biology and taxonomic classification.</title>
        <authorList>
            <person name="Goeker M."/>
        </authorList>
    </citation>
    <scope>NUCLEOTIDE SEQUENCE [LARGE SCALE GENOMIC DNA]</scope>
    <source>
        <strain evidence="10 11">DSM 23711</strain>
    </source>
</reference>
<evidence type="ECO:0000313" key="11">
    <source>
        <dbReference type="Proteomes" id="UP001296943"/>
    </source>
</evidence>
<evidence type="ECO:0000256" key="4">
    <source>
        <dbReference type="ARBA" id="ARBA00022741"/>
    </source>
</evidence>
<keyword evidence="11" id="KW-1185">Reference proteome</keyword>
<gene>
    <name evidence="10" type="ORF">JOC48_004078</name>
</gene>
<organism evidence="10 11">
    <name type="scientific">Aquibacillus albus</name>
    <dbReference type="NCBI Taxonomy" id="1168171"/>
    <lineage>
        <taxon>Bacteria</taxon>
        <taxon>Bacillati</taxon>
        <taxon>Bacillota</taxon>
        <taxon>Bacilli</taxon>
        <taxon>Bacillales</taxon>
        <taxon>Bacillaceae</taxon>
        <taxon>Aquibacillus</taxon>
    </lineage>
</organism>